<proteinExistence type="predicted"/>
<dbReference type="AlphaFoldDB" id="A0A6J7JJP3"/>
<dbReference type="EMBL" id="CAFBMW010000016">
    <property type="protein sequence ID" value="CAB4943039.1"/>
    <property type="molecule type" value="Genomic_DNA"/>
</dbReference>
<reference evidence="1" key="1">
    <citation type="submission" date="2020-05" db="EMBL/GenBank/DDBJ databases">
        <authorList>
            <person name="Chiriac C."/>
            <person name="Salcher M."/>
            <person name="Ghai R."/>
            <person name="Kavagutti S V."/>
        </authorList>
    </citation>
    <scope>NUCLEOTIDE SEQUENCE</scope>
</reference>
<evidence type="ECO:0000313" key="1">
    <source>
        <dbReference type="EMBL" id="CAB4943039.1"/>
    </source>
</evidence>
<sequence>MKRWWLAVRLVGSRWRWVGLTACLWVPLVVAGALAVPPDACSPEQYADAPAYACSRTGNG</sequence>
<accession>A0A6J7JJP3</accession>
<protein>
    <submittedName>
        <fullName evidence="1">Unannotated protein</fullName>
    </submittedName>
</protein>
<gene>
    <name evidence="1" type="ORF">UFOPK3662_02045</name>
</gene>
<organism evidence="1">
    <name type="scientific">freshwater metagenome</name>
    <dbReference type="NCBI Taxonomy" id="449393"/>
    <lineage>
        <taxon>unclassified sequences</taxon>
        <taxon>metagenomes</taxon>
        <taxon>ecological metagenomes</taxon>
    </lineage>
</organism>
<name>A0A6J7JJP3_9ZZZZ</name>